<protein>
    <submittedName>
        <fullName evidence="2">Uncharacterized protein</fullName>
    </submittedName>
</protein>
<accession>W2VQB2</accession>
<evidence type="ECO:0000313" key="2">
    <source>
        <dbReference type="EMBL" id="ETO99603.1"/>
    </source>
</evidence>
<reference evidence="2 3" key="1">
    <citation type="submission" date="2013-11" db="EMBL/GenBank/DDBJ databases">
        <title>The Genome Sequence of Phytophthora parasitica CJ01A1.</title>
        <authorList>
            <consortium name="The Broad Institute Genomics Platform"/>
            <person name="Russ C."/>
            <person name="Tyler B."/>
            <person name="Panabieres F."/>
            <person name="Shan W."/>
            <person name="Tripathy S."/>
            <person name="Grunwald N."/>
            <person name="Machado M."/>
            <person name="Johnson C.S."/>
            <person name="Walker B."/>
            <person name="Young S.K."/>
            <person name="Zeng Q."/>
            <person name="Gargeya S."/>
            <person name="Fitzgerald M."/>
            <person name="Haas B."/>
            <person name="Abouelleil A."/>
            <person name="Allen A.W."/>
            <person name="Alvarado L."/>
            <person name="Arachchi H.M."/>
            <person name="Berlin A.M."/>
            <person name="Chapman S.B."/>
            <person name="Gainer-Dewar J."/>
            <person name="Goldberg J."/>
            <person name="Griggs A."/>
            <person name="Gujja S."/>
            <person name="Hansen M."/>
            <person name="Howarth C."/>
            <person name="Imamovic A."/>
            <person name="Ireland A."/>
            <person name="Larimer J."/>
            <person name="McCowan C."/>
            <person name="Murphy C."/>
            <person name="Pearson M."/>
            <person name="Poon T.W."/>
            <person name="Priest M."/>
            <person name="Roberts A."/>
            <person name="Saif S."/>
            <person name="Shea T."/>
            <person name="Sisk P."/>
            <person name="Sykes S."/>
            <person name="Wortman J."/>
            <person name="Nusbaum C."/>
            <person name="Birren B."/>
        </authorList>
    </citation>
    <scope>NUCLEOTIDE SEQUENCE [LARGE SCALE GENOMIC DNA]</scope>
    <source>
        <strain evidence="2 3">CJ01A1</strain>
    </source>
</reference>
<feature type="region of interest" description="Disordered" evidence="1">
    <location>
        <begin position="168"/>
        <end position="245"/>
    </location>
</feature>
<comment type="caution">
    <text evidence="2">The sequence shown here is derived from an EMBL/GenBank/DDBJ whole genome shotgun (WGS) entry which is preliminary data.</text>
</comment>
<evidence type="ECO:0000313" key="3">
    <source>
        <dbReference type="Proteomes" id="UP000018958"/>
    </source>
</evidence>
<gene>
    <name evidence="2" type="ORF">F441_22980</name>
</gene>
<evidence type="ECO:0000256" key="1">
    <source>
        <dbReference type="SAM" id="MobiDB-lite"/>
    </source>
</evidence>
<dbReference type="EMBL" id="ANIX01005327">
    <property type="protein sequence ID" value="ETO99603.1"/>
    <property type="molecule type" value="Genomic_DNA"/>
</dbReference>
<dbReference type="Proteomes" id="UP000018958">
    <property type="component" value="Unassembled WGS sequence"/>
</dbReference>
<organism evidence="2 3">
    <name type="scientific">Phytophthora nicotianae CJ01A1</name>
    <dbReference type="NCBI Taxonomy" id="1317063"/>
    <lineage>
        <taxon>Eukaryota</taxon>
        <taxon>Sar</taxon>
        <taxon>Stramenopiles</taxon>
        <taxon>Oomycota</taxon>
        <taxon>Peronosporomycetes</taxon>
        <taxon>Peronosporales</taxon>
        <taxon>Peronosporaceae</taxon>
        <taxon>Phytophthora</taxon>
    </lineage>
</organism>
<feature type="region of interest" description="Disordered" evidence="1">
    <location>
        <begin position="58"/>
        <end position="109"/>
    </location>
</feature>
<proteinExistence type="predicted"/>
<feature type="compositionally biased region" description="Basic and acidic residues" evidence="1">
    <location>
        <begin position="210"/>
        <end position="225"/>
    </location>
</feature>
<dbReference type="AlphaFoldDB" id="W2VQB2"/>
<name>W2VQB2_PHYNI</name>
<feature type="compositionally biased region" description="Low complexity" evidence="1">
    <location>
        <begin position="70"/>
        <end position="86"/>
    </location>
</feature>
<feature type="compositionally biased region" description="Acidic residues" evidence="1">
    <location>
        <begin position="200"/>
        <end position="209"/>
    </location>
</feature>
<feature type="compositionally biased region" description="Pro residues" evidence="1">
    <location>
        <begin position="87"/>
        <end position="104"/>
    </location>
</feature>
<feature type="region of interest" description="Disordered" evidence="1">
    <location>
        <begin position="469"/>
        <end position="494"/>
    </location>
</feature>
<sequence length="494" mass="54070">MHCLKVLKEIGGYMLIERMIRLSTSVTGMLLNDPPHPLEAMSTAGLRATESRLTRASLVGPPSETAAKRPLAASQPASPSPSSSLTPSPPSAPLPSPPSSPQIPSPLSKLLPLSVGSPAASLASATSASPLPVLNATPSSPLDDASVASDVSGESTLNRLKELHCGQLFGSSSEESEEDDSEGLRTARPPSPTPSASGLFDEDSEEETEPVDRFNRLRRSTDSGDWHPYALPPVPAKHPANGRANHYDPTAPWDYSVPVNVEQLHDLSWVWEEQLAQRFARRMDQVMQWCKDLRPGAFANYYKKHFARRDQASPAGGCFMDAFHAALYHLGDPGLASTATELWMNFERDHPGTVDGVSRAEATEFFRVLQRNAFPLDYDLLFQSPLDASYTDVERFQSFVQSLREGVYLTSVGDGLVGHCVVVLAKGPDAAVSVLDGVEPPVNPDPLTNLEYLDKVKWMGLMKLNPGYRCRRGKRKSRPNRKKARREKKKQQKL</sequence>